<reference evidence="2 3" key="1">
    <citation type="submission" date="2018-07" db="EMBL/GenBank/DDBJ databases">
        <title>Erythrobacter nanhaiensis sp. nov., a novel member of the genus Erythrobacter isolated from the South China Sea.</title>
        <authorList>
            <person name="Chen X."/>
            <person name="Liu J."/>
        </authorList>
    </citation>
    <scope>NUCLEOTIDE SEQUENCE [LARGE SCALE GENOMIC DNA]</scope>
    <source>
        <strain evidence="2 3">S-5</strain>
    </source>
</reference>
<protein>
    <submittedName>
        <fullName evidence="2">O-antigen polysaccharide polymerase Wzy</fullName>
    </submittedName>
</protein>
<evidence type="ECO:0000256" key="1">
    <source>
        <dbReference type="SAM" id="Phobius"/>
    </source>
</evidence>
<comment type="caution">
    <text evidence="2">The sequence shown here is derived from an EMBL/GenBank/DDBJ whole genome shotgun (WGS) entry which is preliminary data.</text>
</comment>
<feature type="transmembrane region" description="Helical" evidence="1">
    <location>
        <begin position="189"/>
        <end position="207"/>
    </location>
</feature>
<name>A0A395LIE2_9SPHN</name>
<feature type="transmembrane region" description="Helical" evidence="1">
    <location>
        <begin position="39"/>
        <end position="57"/>
    </location>
</feature>
<keyword evidence="1" id="KW-0812">Transmembrane</keyword>
<feature type="transmembrane region" description="Helical" evidence="1">
    <location>
        <begin position="261"/>
        <end position="278"/>
    </location>
</feature>
<feature type="transmembrane region" description="Helical" evidence="1">
    <location>
        <begin position="64"/>
        <end position="82"/>
    </location>
</feature>
<dbReference type="RefSeq" id="WP_115490971.1">
    <property type="nucleotide sequence ID" value="NZ_JACHWW010000001.1"/>
</dbReference>
<dbReference type="Proteomes" id="UP000254101">
    <property type="component" value="Unassembled WGS sequence"/>
</dbReference>
<accession>A0A395LIE2</accession>
<sequence>MPQSLSTGVLSIVAALFALLALVASNDSAGGLFNDQTQIVLGAGFILTIVLLTIASVGDKIRLTLQITAIYFSIYLLLPGYNHHTINRFPFYGFSYPMEIRTTAALIVAVFLLILLASYYLSSKVANEPVIKKPVVIKENILLGVALTIISIASALYFIETVGLEYAFAIRSAEDTLGLEAAQAGVTVQLPRTLVVAPVIYGILLLAHHRTKSMALVMLAINLPIFLVLNFPLAIARFQLFGYFLLFLMLVIDFRRVSRRATISLGFIGGALVALPLADHFTRQGGTLADLDFRRLLSGYFSTGDFDGFQSINNAVVYVETVGFEFGRQFASAILFFVPRSIWSGKAEATGSITAEAAGYSFVNISQPLPSEFFVDFGWYGVVVGAALLGWCFFHLDRWFHNRWTLDIRTRLVAGLFLGFALILYRGSLLGVVAPIALLIPSLLAIWLFGTARLPSAVARPAPVGMNNAMQKA</sequence>
<feature type="transmembrane region" description="Helical" evidence="1">
    <location>
        <begin position="141"/>
        <end position="159"/>
    </location>
</feature>
<feature type="transmembrane region" description="Helical" evidence="1">
    <location>
        <begin position="102"/>
        <end position="121"/>
    </location>
</feature>
<keyword evidence="1" id="KW-0472">Membrane</keyword>
<keyword evidence="3" id="KW-1185">Reference proteome</keyword>
<organism evidence="2 3">
    <name type="scientific">Alteriqipengyuania lutimaris</name>
    <dbReference type="NCBI Taxonomy" id="1538146"/>
    <lineage>
        <taxon>Bacteria</taxon>
        <taxon>Pseudomonadati</taxon>
        <taxon>Pseudomonadota</taxon>
        <taxon>Alphaproteobacteria</taxon>
        <taxon>Sphingomonadales</taxon>
        <taxon>Erythrobacteraceae</taxon>
        <taxon>Alteriqipengyuania</taxon>
    </lineage>
</organism>
<dbReference type="OrthoDB" id="7293578at2"/>
<feature type="transmembrane region" description="Helical" evidence="1">
    <location>
        <begin position="377"/>
        <end position="396"/>
    </location>
</feature>
<feature type="transmembrane region" description="Helical" evidence="1">
    <location>
        <begin position="432"/>
        <end position="450"/>
    </location>
</feature>
<feature type="transmembrane region" description="Helical" evidence="1">
    <location>
        <begin position="238"/>
        <end position="254"/>
    </location>
</feature>
<keyword evidence="1" id="KW-1133">Transmembrane helix</keyword>
<evidence type="ECO:0000313" key="2">
    <source>
        <dbReference type="EMBL" id="RDS76748.1"/>
    </source>
</evidence>
<evidence type="ECO:0000313" key="3">
    <source>
        <dbReference type="Proteomes" id="UP000254101"/>
    </source>
</evidence>
<feature type="transmembrane region" description="Helical" evidence="1">
    <location>
        <begin position="408"/>
        <end position="426"/>
    </location>
</feature>
<proteinExistence type="predicted"/>
<feature type="transmembrane region" description="Helical" evidence="1">
    <location>
        <begin position="214"/>
        <end position="232"/>
    </location>
</feature>
<gene>
    <name evidence="2" type="ORF">DL238_03410</name>
</gene>
<dbReference type="EMBL" id="QRBB01000001">
    <property type="protein sequence ID" value="RDS76748.1"/>
    <property type="molecule type" value="Genomic_DNA"/>
</dbReference>
<dbReference type="AlphaFoldDB" id="A0A395LIE2"/>